<dbReference type="KEGG" id="stcm:SCMC78_49840"/>
<dbReference type="PANTHER" id="PTHR12110">
    <property type="entry name" value="HYDROXYPYRUVATE ISOMERASE"/>
    <property type="match status" value="1"/>
</dbReference>
<dbReference type="EMBL" id="AP035884">
    <property type="protein sequence ID" value="BFP55177.1"/>
    <property type="molecule type" value="Genomic_DNA"/>
</dbReference>
<reference evidence="2" key="1">
    <citation type="submission" date="2024-07" db="EMBL/GenBank/DDBJ databases">
        <title>Complete genome sequences of cellulolytic bacteria, Kitasatospora sp. CMC57 and Streptomyces sp. CMC78, isolated from Japanese agricultural soil.</title>
        <authorList>
            <person name="Hashimoto T."/>
            <person name="Ito M."/>
            <person name="Iwamoto M."/>
            <person name="Fukahori D."/>
            <person name="Shoda T."/>
            <person name="Sakoda M."/>
            <person name="Morohoshi T."/>
            <person name="Mitsuboshi M."/>
            <person name="Nishizawa T."/>
        </authorList>
    </citation>
    <scope>NUCLEOTIDE SEQUENCE</scope>
    <source>
        <strain evidence="2">CMC78</strain>
    </source>
</reference>
<dbReference type="InterPro" id="IPR036237">
    <property type="entry name" value="Xyl_isomerase-like_sf"/>
</dbReference>
<accession>A0AB33KRG7</accession>
<proteinExistence type="predicted"/>
<keyword evidence="2" id="KW-0413">Isomerase</keyword>
<dbReference type="SUPFAM" id="SSF51658">
    <property type="entry name" value="Xylose isomerase-like"/>
    <property type="match status" value="1"/>
</dbReference>
<feature type="domain" description="Xylose isomerase-like TIM barrel" evidence="1">
    <location>
        <begin position="33"/>
        <end position="272"/>
    </location>
</feature>
<dbReference type="GO" id="GO:0016853">
    <property type="term" value="F:isomerase activity"/>
    <property type="evidence" value="ECO:0007669"/>
    <property type="project" value="UniProtKB-KW"/>
</dbReference>
<dbReference type="PANTHER" id="PTHR12110:SF52">
    <property type="entry name" value="XYLOSE ISOMERASE"/>
    <property type="match status" value="1"/>
</dbReference>
<dbReference type="InterPro" id="IPR050312">
    <property type="entry name" value="IolE/XylAMocC-like"/>
</dbReference>
<protein>
    <submittedName>
        <fullName evidence="2">Sugar phosphate isomerase/epimerase</fullName>
    </submittedName>
</protein>
<dbReference type="Pfam" id="PF01261">
    <property type="entry name" value="AP_endonuc_2"/>
    <property type="match status" value="1"/>
</dbReference>
<organism evidence="2">
    <name type="scientific">Streptomyces sp. CMC78</name>
    <dbReference type="NCBI Taxonomy" id="3231512"/>
    <lineage>
        <taxon>Bacteria</taxon>
        <taxon>Bacillati</taxon>
        <taxon>Actinomycetota</taxon>
        <taxon>Actinomycetes</taxon>
        <taxon>Kitasatosporales</taxon>
        <taxon>Streptomycetaceae</taxon>
        <taxon>Streptomyces</taxon>
    </lineage>
</organism>
<dbReference type="InterPro" id="IPR013022">
    <property type="entry name" value="Xyl_isomerase-like_TIM-brl"/>
</dbReference>
<dbReference type="Gene3D" id="3.20.20.150">
    <property type="entry name" value="Divalent-metal-dependent TIM barrel enzymes"/>
    <property type="match status" value="1"/>
</dbReference>
<dbReference type="RefSeq" id="WP_405928551.1">
    <property type="nucleotide sequence ID" value="NZ_AP035884.1"/>
</dbReference>
<evidence type="ECO:0000313" key="2">
    <source>
        <dbReference type="EMBL" id="BFP55177.1"/>
    </source>
</evidence>
<gene>
    <name evidence="2" type="ORF">SCMC78_49840</name>
</gene>
<dbReference type="AlphaFoldDB" id="A0AB33KRG7"/>
<sequence>MTNDDGGGDLSRLSINQETLKQWSLPDLAEGCVKAGIDKVGLWRAPVQEYGVERTARLLADAGLAVTSLCRGGFFTALDPAERARALDDNRAAIDEAAALSTDTLVLVSGGLPPGSRDLHGARERVGEALAELAPYAAARDVRLAIEPLHPMYAADRCVVSTLAQALDLAERFPAEQVGVVVDTYHLWWDDQAPAQIARAGAGGRIHSFQLADWITPLPAGVLLGRGQLGDGSVDFRAFRRWVEGAGFDGPIEVEIFNEALWARDGAEALAEVADRYVRHAC</sequence>
<name>A0AB33KRG7_9ACTN</name>
<evidence type="ECO:0000259" key="1">
    <source>
        <dbReference type="Pfam" id="PF01261"/>
    </source>
</evidence>